<dbReference type="STRING" id="282301.A0A267DY20"/>
<feature type="disulfide bond" evidence="13">
    <location>
        <begin position="576"/>
        <end position="580"/>
    </location>
</feature>
<dbReference type="InterPro" id="IPR011001">
    <property type="entry name" value="Saposin-like"/>
</dbReference>
<dbReference type="GO" id="GO:0016020">
    <property type="term" value="C:membrane"/>
    <property type="evidence" value="ECO:0007669"/>
    <property type="project" value="GOC"/>
</dbReference>
<keyword evidence="4 12" id="KW-0479">Metal-binding</keyword>
<dbReference type="Pfam" id="PF00149">
    <property type="entry name" value="Metallophos"/>
    <property type="match status" value="1"/>
</dbReference>
<evidence type="ECO:0000313" key="15">
    <source>
        <dbReference type="EMBL" id="PAA53479.1"/>
    </source>
</evidence>
<comment type="cofactor">
    <cofactor evidence="12">
        <name>Zn(2+)</name>
        <dbReference type="ChEBI" id="CHEBI:29105"/>
    </cofactor>
    <text evidence="12">Binds 2 Zn(2+) ions per subunit.</text>
</comment>
<keyword evidence="16" id="KW-1185">Reference proteome</keyword>
<dbReference type="PANTHER" id="PTHR10340">
    <property type="entry name" value="SPHINGOMYELIN PHOSPHODIESTERASE"/>
    <property type="match status" value="1"/>
</dbReference>
<feature type="disulfide bond" evidence="13">
    <location>
        <begin position="81"/>
        <end position="145"/>
    </location>
</feature>
<evidence type="ECO:0000259" key="14">
    <source>
        <dbReference type="PROSITE" id="PS50015"/>
    </source>
</evidence>
<evidence type="ECO:0000256" key="7">
    <source>
        <dbReference type="ARBA" id="ARBA00022833"/>
    </source>
</evidence>
<dbReference type="GO" id="GO:0006685">
    <property type="term" value="P:sphingomyelin catabolic process"/>
    <property type="evidence" value="ECO:0007669"/>
    <property type="project" value="InterPro"/>
</dbReference>
<dbReference type="PIRSF" id="PIRSF000948">
    <property type="entry name" value="Sphingomy_PDE"/>
    <property type="match status" value="1"/>
</dbReference>
<evidence type="ECO:0000256" key="11">
    <source>
        <dbReference type="ARBA" id="ARBA00047268"/>
    </source>
</evidence>
<dbReference type="GO" id="GO:0005764">
    <property type="term" value="C:lysosome"/>
    <property type="evidence" value="ECO:0007669"/>
    <property type="project" value="TreeGrafter"/>
</dbReference>
<feature type="disulfide bond" evidence="13">
    <location>
        <begin position="78"/>
        <end position="153"/>
    </location>
</feature>
<proteinExistence type="inferred from homology"/>
<feature type="binding site" evidence="12">
    <location>
        <position position="197"/>
    </location>
    <ligand>
        <name>Zn(2+)</name>
        <dbReference type="ChEBI" id="CHEBI:29105"/>
        <label>1</label>
    </ligand>
</feature>
<dbReference type="PROSITE" id="PS50015">
    <property type="entry name" value="SAP_B"/>
    <property type="match status" value="1"/>
</dbReference>
<evidence type="ECO:0000256" key="6">
    <source>
        <dbReference type="ARBA" id="ARBA00022801"/>
    </source>
</evidence>
<feature type="binding site" evidence="12">
    <location>
        <position position="447"/>
    </location>
    <ligand>
        <name>Zn(2+)</name>
        <dbReference type="ChEBI" id="CHEBI:29105"/>
        <label>2</label>
    </ligand>
</feature>
<dbReference type="SUPFAM" id="SSF47862">
    <property type="entry name" value="Saposin"/>
    <property type="match status" value="1"/>
</dbReference>
<organism evidence="15 16">
    <name type="scientific">Macrostomum lignano</name>
    <dbReference type="NCBI Taxonomy" id="282301"/>
    <lineage>
        <taxon>Eukaryota</taxon>
        <taxon>Metazoa</taxon>
        <taxon>Spiralia</taxon>
        <taxon>Lophotrochozoa</taxon>
        <taxon>Platyhelminthes</taxon>
        <taxon>Rhabditophora</taxon>
        <taxon>Macrostomorpha</taxon>
        <taxon>Macrostomida</taxon>
        <taxon>Macrostomidae</taxon>
        <taxon>Macrostomum</taxon>
    </lineage>
</organism>
<dbReference type="AlphaFoldDB" id="A0A267DY20"/>
<evidence type="ECO:0000256" key="1">
    <source>
        <dbReference type="ARBA" id="ARBA00004613"/>
    </source>
</evidence>
<protein>
    <recommendedName>
        <fullName evidence="14">Saposin B-type domain-containing protein</fullName>
    </recommendedName>
</protein>
<dbReference type="PANTHER" id="PTHR10340:SF34">
    <property type="entry name" value="SPHINGOMYELIN PHOSPHODIESTERASE"/>
    <property type="match status" value="1"/>
</dbReference>
<evidence type="ECO:0000256" key="12">
    <source>
        <dbReference type="PIRSR" id="PIRSR000948-1"/>
    </source>
</evidence>
<comment type="catalytic activity">
    <reaction evidence="11">
        <text>a sphingomyelin + H2O = phosphocholine + an N-acylsphing-4-enine + H(+)</text>
        <dbReference type="Rhea" id="RHEA:19253"/>
        <dbReference type="ChEBI" id="CHEBI:15377"/>
        <dbReference type="ChEBI" id="CHEBI:15378"/>
        <dbReference type="ChEBI" id="CHEBI:17636"/>
        <dbReference type="ChEBI" id="CHEBI:52639"/>
        <dbReference type="ChEBI" id="CHEBI:295975"/>
        <dbReference type="EC" id="3.1.4.12"/>
    </reaction>
    <physiologicalReaction direction="left-to-right" evidence="11">
        <dbReference type="Rhea" id="RHEA:19254"/>
    </physiologicalReaction>
</comment>
<feature type="binding site" evidence="12">
    <location>
        <position position="199"/>
    </location>
    <ligand>
        <name>Zn(2+)</name>
        <dbReference type="ChEBI" id="CHEBI:29105"/>
        <label>1</label>
    </ligand>
</feature>
<evidence type="ECO:0000256" key="8">
    <source>
        <dbReference type="ARBA" id="ARBA00023157"/>
    </source>
</evidence>
<dbReference type="OrthoDB" id="282973at2759"/>
<dbReference type="GO" id="GO:0061750">
    <property type="term" value="F:acid sphingomyelin phosphodiesterase activity"/>
    <property type="evidence" value="ECO:0007669"/>
    <property type="project" value="TreeGrafter"/>
</dbReference>
<dbReference type="Pfam" id="PF19272">
    <property type="entry name" value="ASMase_C"/>
    <property type="match status" value="1"/>
</dbReference>
<feature type="binding site" evidence="12">
    <location>
        <position position="308"/>
    </location>
    <ligand>
        <name>Zn(2+)</name>
        <dbReference type="ChEBI" id="CHEBI:29105"/>
        <label>2</label>
    </ligand>
</feature>
<feature type="disulfide bond" evidence="13">
    <location>
        <begin position="212"/>
        <end position="217"/>
    </location>
</feature>
<keyword evidence="8 13" id="KW-1015">Disulfide bond</keyword>
<evidence type="ECO:0000256" key="13">
    <source>
        <dbReference type="PIRSR" id="PIRSR000948-2"/>
    </source>
</evidence>
<comment type="similarity">
    <text evidence="2">Belongs to the acid sphingomyelinase family.</text>
</comment>
<dbReference type="InterPro" id="IPR045473">
    <property type="entry name" value="ASM_C"/>
</dbReference>
<feature type="binding site" evidence="12">
    <location>
        <position position="268"/>
    </location>
    <ligand>
        <name>Zn(2+)</name>
        <dbReference type="ChEBI" id="CHEBI:29105"/>
        <label>1</label>
    </ligand>
</feature>
<comment type="subcellular location">
    <subcellularLocation>
        <location evidence="1">Secreted</location>
    </subcellularLocation>
</comment>
<keyword evidence="9" id="KW-0325">Glycoprotein</keyword>
<keyword evidence="6" id="KW-0378">Hydrolase</keyword>
<keyword evidence="3" id="KW-0964">Secreted</keyword>
<reference evidence="15 16" key="1">
    <citation type="submission" date="2017-06" db="EMBL/GenBank/DDBJ databases">
        <title>A platform for efficient transgenesis in Macrostomum lignano, a flatworm model organism for stem cell research.</title>
        <authorList>
            <person name="Berezikov E."/>
        </authorList>
    </citation>
    <scope>NUCLEOTIDE SEQUENCE [LARGE SCALE GENOMIC DNA]</scope>
    <source>
        <strain evidence="15">DV1</strain>
        <tissue evidence="15">Whole organism</tissue>
    </source>
</reference>
<gene>
    <name evidence="15" type="ORF">BOX15_Mlig006336g1</name>
</gene>
<sequence length="600" mass="68633">VLLRLRQLSLSYSWKTFAFDSTNFKGMTTKAYLNVVLVGSILLAVLMNASDARPAAFNAPSNHYNWLSSSGRLQGLECSLCKDFVALVRKALDSGESSYVPEIAKLVCIIKYKEAAQVCDGVVTLWRPIFKFAIDKVYLSPENVCGQYLGSGCSNSTIPELNYYWNVTLPSVPKPPVTPIQPPTPGARRLRVAHISDVHVDMLYKVGASADCGLPTCCRVSDGDPSTSKRRAAYWGDYNCDLPWWSLDRIFSQLNRTEKFDAIYFTGDLPDHHVWEQTREQQVDIYRNFTALLSKYFPDVAFVAALGNHESVPVNSFPPRYIKGNESMDWYYPALWEFLSPWVPSDQKENVLKGGYYTQLLYPGFRVVSLNLNYGNNLNWWILQNITDPDDQLQWLISVLQRAESNGEKVHILGHIPSSDLIKGYSWNYFKIAERYESTITGHFFGHTHHDELGVYFDPANTTRAFGTAYIVGSLKTDDNPSYRVYEVDGGYANASWQVLDYYNYIFNLTEANQAGQQRDPTWILEYQPTKDYGLRYAFPAEWAKLIDRFEQSDELFQLYIRFYHKSHLLSSQQPCTGDCKRQFICRMRNMRSGDDSIPC</sequence>
<dbReference type="Proteomes" id="UP000215902">
    <property type="component" value="Unassembled WGS sequence"/>
</dbReference>
<feature type="disulfide bond" evidence="13">
    <location>
        <begin position="108"/>
        <end position="119"/>
    </location>
</feature>
<comment type="caution">
    <text evidence="15">The sequence shown here is derived from an EMBL/GenBank/DDBJ whole genome shotgun (WGS) entry which is preliminary data.</text>
</comment>
<keyword evidence="7 12" id="KW-0862">Zinc</keyword>
<evidence type="ECO:0000256" key="10">
    <source>
        <dbReference type="ARBA" id="ARBA00023295"/>
    </source>
</evidence>
<feature type="binding site" evidence="12">
    <location>
        <position position="268"/>
    </location>
    <ligand>
        <name>Zn(2+)</name>
        <dbReference type="ChEBI" id="CHEBI:29105"/>
        <label>2</label>
    </ligand>
</feature>
<feature type="non-terminal residue" evidence="15">
    <location>
        <position position="1"/>
    </location>
</feature>
<feature type="disulfide bond" evidence="13">
    <location>
        <begin position="218"/>
        <end position="240"/>
    </location>
</feature>
<dbReference type="InterPro" id="IPR029052">
    <property type="entry name" value="Metallo-depent_PP-like"/>
</dbReference>
<feature type="domain" description="Saposin B-type" evidence="14">
    <location>
        <begin position="74"/>
        <end position="157"/>
    </location>
</feature>
<dbReference type="GO" id="GO:0016798">
    <property type="term" value="F:hydrolase activity, acting on glycosyl bonds"/>
    <property type="evidence" value="ECO:0007669"/>
    <property type="project" value="UniProtKB-KW"/>
</dbReference>
<keyword evidence="5" id="KW-0732">Signal</keyword>
<accession>A0A267DY20</accession>
<dbReference type="SUPFAM" id="SSF56300">
    <property type="entry name" value="Metallo-dependent phosphatases"/>
    <property type="match status" value="1"/>
</dbReference>
<dbReference type="InterPro" id="IPR004843">
    <property type="entry name" value="Calcineurin-like_PHP"/>
</dbReference>
<name>A0A267DY20_9PLAT</name>
<dbReference type="InterPro" id="IPR008139">
    <property type="entry name" value="SaposinB_dom"/>
</dbReference>
<evidence type="ECO:0000256" key="3">
    <source>
        <dbReference type="ARBA" id="ARBA00022525"/>
    </source>
</evidence>
<dbReference type="GO" id="GO:0046872">
    <property type="term" value="F:metal ion binding"/>
    <property type="evidence" value="ECO:0007669"/>
    <property type="project" value="UniProtKB-KW"/>
</dbReference>
<evidence type="ECO:0000313" key="16">
    <source>
        <dbReference type="Proteomes" id="UP000215902"/>
    </source>
</evidence>
<dbReference type="InterPro" id="IPR041805">
    <property type="entry name" value="ASMase/PPN1_MPP"/>
</dbReference>
<evidence type="ECO:0000256" key="4">
    <source>
        <dbReference type="ARBA" id="ARBA00022723"/>
    </source>
</evidence>
<dbReference type="CDD" id="cd00842">
    <property type="entry name" value="MPP_ASMase"/>
    <property type="match status" value="1"/>
</dbReference>
<feature type="binding site" evidence="12">
    <location>
        <position position="415"/>
    </location>
    <ligand>
        <name>Zn(2+)</name>
        <dbReference type="ChEBI" id="CHEBI:29105"/>
        <label>2</label>
    </ligand>
</feature>
<dbReference type="GO" id="GO:0046513">
    <property type="term" value="P:ceramide biosynthetic process"/>
    <property type="evidence" value="ECO:0007669"/>
    <property type="project" value="UniProtKB-ARBA"/>
</dbReference>
<keyword evidence="10" id="KW-0326">Glycosidase</keyword>
<evidence type="ECO:0000256" key="9">
    <source>
        <dbReference type="ARBA" id="ARBA00023180"/>
    </source>
</evidence>
<dbReference type="Gene3D" id="3.60.21.10">
    <property type="match status" value="1"/>
</dbReference>
<dbReference type="GO" id="GO:0005615">
    <property type="term" value="C:extracellular space"/>
    <property type="evidence" value="ECO:0007669"/>
    <property type="project" value="TreeGrafter"/>
</dbReference>
<feature type="binding site" evidence="12">
    <location>
        <position position="449"/>
    </location>
    <ligand>
        <name>Zn(2+)</name>
        <dbReference type="ChEBI" id="CHEBI:29105"/>
        <label>1</label>
    </ligand>
</feature>
<dbReference type="EMBL" id="NIVC01003082">
    <property type="protein sequence ID" value="PAA53479.1"/>
    <property type="molecule type" value="Genomic_DNA"/>
</dbReference>
<evidence type="ECO:0000256" key="5">
    <source>
        <dbReference type="ARBA" id="ARBA00022729"/>
    </source>
</evidence>
<evidence type="ECO:0000256" key="2">
    <source>
        <dbReference type="ARBA" id="ARBA00008234"/>
    </source>
</evidence>
<dbReference type="InterPro" id="IPR011160">
    <property type="entry name" value="Sphingomy_PDE"/>
</dbReference>